<organism evidence="3 4">
    <name type="scientific">Ancylostoma ceylanicum</name>
    <dbReference type="NCBI Taxonomy" id="53326"/>
    <lineage>
        <taxon>Eukaryota</taxon>
        <taxon>Metazoa</taxon>
        <taxon>Ecdysozoa</taxon>
        <taxon>Nematoda</taxon>
        <taxon>Chromadorea</taxon>
        <taxon>Rhabditida</taxon>
        <taxon>Rhabditina</taxon>
        <taxon>Rhabditomorpha</taxon>
        <taxon>Strongyloidea</taxon>
        <taxon>Ancylostomatidae</taxon>
        <taxon>Ancylostomatinae</taxon>
        <taxon>Ancylostoma</taxon>
    </lineage>
</organism>
<dbReference type="InterPro" id="IPR017853">
    <property type="entry name" value="GH"/>
</dbReference>
<dbReference type="AlphaFoldDB" id="A0A016TD89"/>
<evidence type="ECO:0000256" key="2">
    <source>
        <dbReference type="ARBA" id="ARBA00022729"/>
    </source>
</evidence>
<gene>
    <name evidence="3" type="primary">Acey_s0114.g432</name>
    <name evidence="3" type="ORF">Y032_0114g432</name>
</gene>
<evidence type="ECO:0000256" key="1">
    <source>
        <dbReference type="ARBA" id="ARBA00010646"/>
    </source>
</evidence>
<keyword evidence="2" id="KW-0732">Signal</keyword>
<dbReference type="Proteomes" id="UP000024635">
    <property type="component" value="Unassembled WGS sequence"/>
</dbReference>
<dbReference type="GO" id="GO:0016998">
    <property type="term" value="P:cell wall macromolecule catabolic process"/>
    <property type="evidence" value="ECO:0007669"/>
    <property type="project" value="InterPro"/>
</dbReference>
<evidence type="ECO:0000313" key="4">
    <source>
        <dbReference type="Proteomes" id="UP000024635"/>
    </source>
</evidence>
<comment type="caution">
    <text evidence="3">The sequence shown here is derived from an EMBL/GenBank/DDBJ whole genome shotgun (WGS) entry which is preliminary data.</text>
</comment>
<dbReference type="InterPro" id="IPR051595">
    <property type="entry name" value="GH25_Enzymes"/>
</dbReference>
<dbReference type="SUPFAM" id="SSF51445">
    <property type="entry name" value="(Trans)glycosidases"/>
    <property type="match status" value="2"/>
</dbReference>
<dbReference type="OrthoDB" id="25039at2759"/>
<sequence length="402" mass="45027">MSAHILPAGLKSEVYMRPQPRSTKTGVQQFDEMYGGLRNNNINIKTIWIQQYNLNIGIYTSRYEWNVITDGGEAENMMLWYWNVYGNGPANESPANFNDFIPFGGWASPSAKQFGQSESVCGVTVNRMQVLVIICSLALSCFASPVVQQQEASASDNFVYAVDVDVAVSVSQFQCVRKSSYDVAFIRGYSSTGQGQLDWYAPINIQNANAAGLKTEIYMSPQPRSTKTGAQQFDEMYGGLRNNNINIKTIWIQMTSPSNWYSNTTYNLNFVNDILARASQYNLYIGIYTSNYDWYHITGEAEASNVMLWYWFVYGNGTRNESPANFNDFRPFGGWTSPSAKQFGQSEIVCGVTVNRDIYSVYIPTKVVEADTQMKSGQIVVGDRGVGRVVPGKAQIKKSDRI</sequence>
<evidence type="ECO:0000313" key="3">
    <source>
        <dbReference type="EMBL" id="EYC00600.1"/>
    </source>
</evidence>
<name>A0A016TD89_9BILA</name>
<accession>A0A016TD89</accession>
<dbReference type="PANTHER" id="PTHR23208">
    <property type="entry name" value="LYSOZYME PROTEIN"/>
    <property type="match status" value="1"/>
</dbReference>
<dbReference type="PANTHER" id="PTHR23208:SF36">
    <property type="entry name" value="LYSOZYME-RELATED"/>
    <property type="match status" value="1"/>
</dbReference>
<dbReference type="GO" id="GO:0003796">
    <property type="term" value="F:lysozyme activity"/>
    <property type="evidence" value="ECO:0007669"/>
    <property type="project" value="InterPro"/>
</dbReference>
<dbReference type="InterPro" id="IPR002053">
    <property type="entry name" value="Glyco_hydro_25"/>
</dbReference>
<comment type="similarity">
    <text evidence="1">Belongs to the glycosyl hydrolase 25 family.</text>
</comment>
<dbReference type="EMBL" id="JARK01001450">
    <property type="protein sequence ID" value="EYC00600.1"/>
    <property type="molecule type" value="Genomic_DNA"/>
</dbReference>
<reference evidence="4" key="1">
    <citation type="journal article" date="2015" name="Nat. Genet.">
        <title>The genome and transcriptome of the zoonotic hookworm Ancylostoma ceylanicum identify infection-specific gene families.</title>
        <authorList>
            <person name="Schwarz E.M."/>
            <person name="Hu Y."/>
            <person name="Antoshechkin I."/>
            <person name="Miller M.M."/>
            <person name="Sternberg P.W."/>
            <person name="Aroian R.V."/>
        </authorList>
    </citation>
    <scope>NUCLEOTIDE SEQUENCE</scope>
    <source>
        <strain evidence="4">HY135</strain>
    </source>
</reference>
<evidence type="ECO:0008006" key="5">
    <source>
        <dbReference type="Google" id="ProtNLM"/>
    </source>
</evidence>
<dbReference type="PROSITE" id="PS51904">
    <property type="entry name" value="GLYCOSYL_HYDROL_F25_2"/>
    <property type="match status" value="1"/>
</dbReference>
<dbReference type="GO" id="GO:0045087">
    <property type="term" value="P:innate immune response"/>
    <property type="evidence" value="ECO:0007669"/>
    <property type="project" value="TreeGrafter"/>
</dbReference>
<protein>
    <recommendedName>
        <fullName evidence="5">Glycosyl hydrolase family 25</fullName>
    </recommendedName>
</protein>
<dbReference type="GO" id="GO:0007165">
    <property type="term" value="P:signal transduction"/>
    <property type="evidence" value="ECO:0007669"/>
    <property type="project" value="TreeGrafter"/>
</dbReference>
<keyword evidence="4" id="KW-1185">Reference proteome</keyword>
<dbReference type="Gene3D" id="3.20.20.80">
    <property type="entry name" value="Glycosidases"/>
    <property type="match status" value="2"/>
</dbReference>
<dbReference type="GO" id="GO:0009253">
    <property type="term" value="P:peptidoglycan catabolic process"/>
    <property type="evidence" value="ECO:0007669"/>
    <property type="project" value="InterPro"/>
</dbReference>
<proteinExistence type="inferred from homology"/>